<comment type="caution">
    <text evidence="2">The sequence shown here is derived from an EMBL/GenBank/DDBJ whole genome shotgun (WGS) entry which is preliminary data.</text>
</comment>
<dbReference type="PANTHER" id="PTHR43130">
    <property type="entry name" value="ARAC-FAMILY TRANSCRIPTIONAL REGULATOR"/>
    <property type="match status" value="1"/>
</dbReference>
<gene>
    <name evidence="2" type="ORF">JOM49_004034</name>
</gene>
<evidence type="ECO:0000259" key="1">
    <source>
        <dbReference type="Pfam" id="PF01965"/>
    </source>
</evidence>
<evidence type="ECO:0000313" key="3">
    <source>
        <dbReference type="Proteomes" id="UP000741013"/>
    </source>
</evidence>
<feature type="domain" description="DJ-1/PfpI" evidence="1">
    <location>
        <begin position="5"/>
        <end position="170"/>
    </location>
</feature>
<sequence length="231" mass="24634">MTEPKTIAFVLYPGLTLLDLVGPLQVFTGLAGISPGYRVVVVGQDREVTETDTPLSVRPSHTFADVPSPEIVVVPGGLAPTWRAAADERLLAYLRQAAEHAEVVASVCTGSLILGAAGLLEGRKANTHWSHRHFLAEFGAEPVGDRWVEDGKFLTAAGVAAGIDMALHLVGRMAGDDIARGVQFGIEYDPEPPLGPLDWDQAPHELFAAYTAAGMREGLTGTALAERFLRE</sequence>
<dbReference type="Pfam" id="PF01965">
    <property type="entry name" value="DJ-1_PfpI"/>
    <property type="match status" value="1"/>
</dbReference>
<reference evidence="2 3" key="1">
    <citation type="submission" date="2021-03" db="EMBL/GenBank/DDBJ databases">
        <title>Sequencing the genomes of 1000 actinobacteria strains.</title>
        <authorList>
            <person name="Klenk H.-P."/>
        </authorList>
    </citation>
    <scope>NUCLEOTIDE SEQUENCE [LARGE SCALE GENOMIC DNA]</scope>
    <source>
        <strain evidence="2 3">DSM 45510</strain>
    </source>
</reference>
<dbReference type="InterPro" id="IPR052158">
    <property type="entry name" value="INH-QAR"/>
</dbReference>
<protein>
    <submittedName>
        <fullName evidence="2">Transcriptional regulator GlxA family with amidase domain</fullName>
    </submittedName>
</protein>
<dbReference type="Gene3D" id="3.40.50.880">
    <property type="match status" value="1"/>
</dbReference>
<accession>A0ABS4PSU6</accession>
<name>A0ABS4PSU6_9PSEU</name>
<dbReference type="RefSeq" id="WP_209665804.1">
    <property type="nucleotide sequence ID" value="NZ_JAGGMS010000001.1"/>
</dbReference>
<dbReference type="Proteomes" id="UP000741013">
    <property type="component" value="Unassembled WGS sequence"/>
</dbReference>
<dbReference type="SUPFAM" id="SSF52317">
    <property type="entry name" value="Class I glutamine amidotransferase-like"/>
    <property type="match status" value="1"/>
</dbReference>
<dbReference type="InterPro" id="IPR029062">
    <property type="entry name" value="Class_I_gatase-like"/>
</dbReference>
<proteinExistence type="predicted"/>
<dbReference type="EMBL" id="JAGGMS010000001">
    <property type="protein sequence ID" value="MBP2182508.1"/>
    <property type="molecule type" value="Genomic_DNA"/>
</dbReference>
<organism evidence="2 3">
    <name type="scientific">Amycolatopsis magusensis</name>
    <dbReference type="NCBI Taxonomy" id="882444"/>
    <lineage>
        <taxon>Bacteria</taxon>
        <taxon>Bacillati</taxon>
        <taxon>Actinomycetota</taxon>
        <taxon>Actinomycetes</taxon>
        <taxon>Pseudonocardiales</taxon>
        <taxon>Pseudonocardiaceae</taxon>
        <taxon>Amycolatopsis</taxon>
    </lineage>
</organism>
<evidence type="ECO:0000313" key="2">
    <source>
        <dbReference type="EMBL" id="MBP2182508.1"/>
    </source>
</evidence>
<keyword evidence="3" id="KW-1185">Reference proteome</keyword>
<dbReference type="InterPro" id="IPR002818">
    <property type="entry name" value="DJ-1/PfpI"/>
</dbReference>
<dbReference type="CDD" id="cd03139">
    <property type="entry name" value="GATase1_PfpI_2"/>
    <property type="match status" value="1"/>
</dbReference>
<dbReference type="PANTHER" id="PTHR43130:SF2">
    <property type="entry name" value="DJ-1_PFPI DOMAIN-CONTAINING PROTEIN"/>
    <property type="match status" value="1"/>
</dbReference>